<protein>
    <submittedName>
        <fullName evidence="2">Uncharacterized protein</fullName>
    </submittedName>
</protein>
<proteinExistence type="predicted"/>
<dbReference type="VEuPathDB" id="FungiDB:BCV72DRAFT_246768"/>
<name>A0A1X0RIC2_RHIZD</name>
<evidence type="ECO:0000256" key="1">
    <source>
        <dbReference type="SAM" id="Coils"/>
    </source>
</evidence>
<accession>A0A1X0RIC2</accession>
<feature type="coiled-coil region" evidence="1">
    <location>
        <begin position="78"/>
        <end position="168"/>
    </location>
</feature>
<dbReference type="AlphaFoldDB" id="A0A1X0RIC2"/>
<dbReference type="OrthoDB" id="1926336at2759"/>
<keyword evidence="1" id="KW-0175">Coiled coil</keyword>
<dbReference type="EMBL" id="KV921855">
    <property type="protein sequence ID" value="ORE11756.1"/>
    <property type="molecule type" value="Genomic_DNA"/>
</dbReference>
<organism evidence="2">
    <name type="scientific">Rhizopus microsporus var. microsporus</name>
    <dbReference type="NCBI Taxonomy" id="86635"/>
    <lineage>
        <taxon>Eukaryota</taxon>
        <taxon>Fungi</taxon>
        <taxon>Fungi incertae sedis</taxon>
        <taxon>Mucoromycota</taxon>
        <taxon>Mucoromycotina</taxon>
        <taxon>Mucoromycetes</taxon>
        <taxon>Mucorales</taxon>
        <taxon>Mucorineae</taxon>
        <taxon>Rhizopodaceae</taxon>
        <taxon>Rhizopus</taxon>
    </lineage>
</organism>
<dbReference type="Proteomes" id="UP000242414">
    <property type="component" value="Unassembled WGS sequence"/>
</dbReference>
<evidence type="ECO:0000313" key="2">
    <source>
        <dbReference type="EMBL" id="ORE11756.1"/>
    </source>
</evidence>
<reference evidence="2" key="1">
    <citation type="journal article" date="2016" name="Proc. Natl. Acad. Sci. U.S.A.">
        <title>Lipid metabolic changes in an early divergent fungus govern the establishment of a mutualistic symbiosis with endobacteria.</title>
        <authorList>
            <person name="Lastovetsky O.A."/>
            <person name="Gaspar M.L."/>
            <person name="Mondo S.J."/>
            <person name="LaButti K.M."/>
            <person name="Sandor L."/>
            <person name="Grigoriev I.V."/>
            <person name="Henry S.A."/>
            <person name="Pawlowska T.E."/>
        </authorList>
    </citation>
    <scope>NUCLEOTIDE SEQUENCE [LARGE SCALE GENOMIC DNA]</scope>
    <source>
        <strain evidence="2">ATCC 52814</strain>
    </source>
</reference>
<gene>
    <name evidence="2" type="ORF">BCV72DRAFT_246768</name>
</gene>
<sequence length="170" mass="20463">MTRVHQLEKQLQELEQKYEAECGKKSEQQLVLERDLRKAIDHINELEAHQATLLKEKSTNESQLSRLRQVSARDKSRIESLEHSYQQILDQLKQQNHSHQKDIHELQDKIEQLEKENSHLMQLKQQPIDVSKEQTKLERELQELRISLHEYECDNRSLRRQEQLLKSEIR</sequence>